<dbReference type="EMBL" id="BDQX01000339">
    <property type="protein sequence ID" value="GBG10698.1"/>
    <property type="molecule type" value="Genomic_DNA"/>
</dbReference>
<protein>
    <submittedName>
        <fullName evidence="1">Uncharacterized protein</fullName>
    </submittedName>
</protein>
<evidence type="ECO:0000313" key="1">
    <source>
        <dbReference type="EMBL" id="GBG10698.1"/>
    </source>
</evidence>
<keyword evidence="2" id="KW-1185">Reference proteome</keyword>
<dbReference type="AlphaFoldDB" id="A0A2R5F029"/>
<gene>
    <name evidence="1" type="ORF">PAT3040_05450</name>
</gene>
<name>A0A2R5F029_9BACL</name>
<proteinExistence type="predicted"/>
<dbReference type="Proteomes" id="UP000245202">
    <property type="component" value="Unassembled WGS sequence"/>
</dbReference>
<comment type="caution">
    <text evidence="1">The sequence shown here is derived from an EMBL/GenBank/DDBJ whole genome shotgun (WGS) entry which is preliminary data.</text>
</comment>
<accession>A0A2R5F029</accession>
<organism evidence="1 2">
    <name type="scientific">Paenibacillus agaridevorans</name>
    <dbReference type="NCBI Taxonomy" id="171404"/>
    <lineage>
        <taxon>Bacteria</taxon>
        <taxon>Bacillati</taxon>
        <taxon>Bacillota</taxon>
        <taxon>Bacilli</taxon>
        <taxon>Bacillales</taxon>
        <taxon>Paenibacillaceae</taxon>
        <taxon>Paenibacillus</taxon>
    </lineage>
</organism>
<reference evidence="1 2" key="1">
    <citation type="submission" date="2017-08" db="EMBL/GenBank/DDBJ databases">
        <title>Substantial Increase in Enzyme Production by Combined Drug-Resistance Mutations in Paenibacillus agaridevorans.</title>
        <authorList>
            <person name="Tanaka Y."/>
            <person name="Funane K."/>
            <person name="Hosaka T."/>
            <person name="Shiwa Y."/>
            <person name="Fujita N."/>
            <person name="Miyazaki T."/>
            <person name="Yoshikawa H."/>
            <person name="Murakami K."/>
            <person name="Kasahara K."/>
            <person name="Inaoka T."/>
            <person name="Hiraga Y."/>
            <person name="Ochi K."/>
        </authorList>
    </citation>
    <scope>NUCLEOTIDE SEQUENCE [LARGE SCALE GENOMIC DNA]</scope>
    <source>
        <strain evidence="1 2">T-3040</strain>
    </source>
</reference>
<sequence>MVLEVPELYPRRYTCGCSSHMVLYVQLLPNKTRYYSASPRTTNLTDISDAITPILSVDANIYSTRSSTLGD</sequence>
<evidence type="ECO:0000313" key="2">
    <source>
        <dbReference type="Proteomes" id="UP000245202"/>
    </source>
</evidence>